<evidence type="ECO:0000313" key="1">
    <source>
        <dbReference type="EMBL" id="OEU21293.1"/>
    </source>
</evidence>
<sequence length="145" mass="16842">MNNNNYDKKNKRKHLLQELDDLYHIWGRVHAFRFMQYNADSYDVFFVIEAMTYLSLQTAKANRREKGRSHFNYKYQLLFLLAFLGTEGNGMFNSATMTALHVTIELYITLEEGAYKAASTYAPPSGAWSCVGKVEEHAWISVLKR</sequence>
<dbReference type="Proteomes" id="UP000095751">
    <property type="component" value="Unassembled WGS sequence"/>
</dbReference>
<keyword evidence="2" id="KW-1185">Reference proteome</keyword>
<name>A0A1E7FTX1_9STRA</name>
<dbReference type="EMBL" id="KV784354">
    <property type="protein sequence ID" value="OEU21293.1"/>
    <property type="molecule type" value="Genomic_DNA"/>
</dbReference>
<gene>
    <name evidence="1" type="ORF">FRACYDRAFT_234921</name>
</gene>
<proteinExistence type="predicted"/>
<accession>A0A1E7FTX1</accession>
<dbReference type="AlphaFoldDB" id="A0A1E7FTX1"/>
<dbReference type="InParanoid" id="A0A1E7FTX1"/>
<organism evidence="1 2">
    <name type="scientific">Fragilariopsis cylindrus CCMP1102</name>
    <dbReference type="NCBI Taxonomy" id="635003"/>
    <lineage>
        <taxon>Eukaryota</taxon>
        <taxon>Sar</taxon>
        <taxon>Stramenopiles</taxon>
        <taxon>Ochrophyta</taxon>
        <taxon>Bacillariophyta</taxon>
        <taxon>Bacillariophyceae</taxon>
        <taxon>Bacillariophycidae</taxon>
        <taxon>Bacillariales</taxon>
        <taxon>Bacillariaceae</taxon>
        <taxon>Fragilariopsis</taxon>
    </lineage>
</organism>
<protein>
    <submittedName>
        <fullName evidence="1">Uncharacterized protein</fullName>
    </submittedName>
</protein>
<reference evidence="1 2" key="1">
    <citation type="submission" date="2016-09" db="EMBL/GenBank/DDBJ databases">
        <title>Extensive genetic diversity and differential bi-allelic expression allows diatom success in the polar Southern Ocean.</title>
        <authorList>
            <consortium name="DOE Joint Genome Institute"/>
            <person name="Mock T."/>
            <person name="Otillar R.P."/>
            <person name="Strauss J."/>
            <person name="Dupont C."/>
            <person name="Frickenhaus S."/>
            <person name="Maumus F."/>
            <person name="Mcmullan M."/>
            <person name="Sanges R."/>
            <person name="Schmutz J."/>
            <person name="Toseland A."/>
            <person name="Valas R."/>
            <person name="Veluchamy A."/>
            <person name="Ward B.J."/>
            <person name="Allen A."/>
            <person name="Barry K."/>
            <person name="Falciatore A."/>
            <person name="Ferrante M."/>
            <person name="Fortunato A.E."/>
            <person name="Gloeckner G."/>
            <person name="Gruber A."/>
            <person name="Hipkin R."/>
            <person name="Janech M."/>
            <person name="Kroth P."/>
            <person name="Leese F."/>
            <person name="Lindquist E."/>
            <person name="Lyon B.R."/>
            <person name="Martin J."/>
            <person name="Mayer C."/>
            <person name="Parker M."/>
            <person name="Quesneville H."/>
            <person name="Raymond J."/>
            <person name="Uhlig C."/>
            <person name="Valentin K.U."/>
            <person name="Worden A.Z."/>
            <person name="Armbrust E.V."/>
            <person name="Bowler C."/>
            <person name="Green B."/>
            <person name="Moulton V."/>
            <person name="Van Oosterhout C."/>
            <person name="Grigoriev I."/>
        </authorList>
    </citation>
    <scope>NUCLEOTIDE SEQUENCE [LARGE SCALE GENOMIC DNA]</scope>
    <source>
        <strain evidence="1 2">CCMP1102</strain>
    </source>
</reference>
<dbReference type="KEGG" id="fcy:FRACYDRAFT_234921"/>
<evidence type="ECO:0000313" key="2">
    <source>
        <dbReference type="Proteomes" id="UP000095751"/>
    </source>
</evidence>